<organism evidence="3">
    <name type="scientific">freshwater metagenome</name>
    <dbReference type="NCBI Taxonomy" id="449393"/>
    <lineage>
        <taxon>unclassified sequences</taxon>
        <taxon>metagenomes</taxon>
        <taxon>ecological metagenomes</taxon>
    </lineage>
</organism>
<reference evidence="3" key="1">
    <citation type="submission" date="2020-05" db="EMBL/GenBank/DDBJ databases">
        <authorList>
            <person name="Chiriac C."/>
            <person name="Salcher M."/>
            <person name="Ghai R."/>
            <person name="Kavagutti S V."/>
        </authorList>
    </citation>
    <scope>NUCLEOTIDE SEQUENCE</scope>
</reference>
<dbReference type="GO" id="GO:0016747">
    <property type="term" value="F:acyltransferase activity, transferring groups other than amino-acyl groups"/>
    <property type="evidence" value="ECO:0007669"/>
    <property type="project" value="InterPro"/>
</dbReference>
<dbReference type="EMBL" id="CAFBMX010000004">
    <property type="protein sequence ID" value="CAB4928724.1"/>
    <property type="molecule type" value="Genomic_DNA"/>
</dbReference>
<feature type="transmembrane region" description="Helical" evidence="1">
    <location>
        <begin position="61"/>
        <end position="85"/>
    </location>
</feature>
<feature type="transmembrane region" description="Helical" evidence="1">
    <location>
        <begin position="105"/>
        <end position="126"/>
    </location>
</feature>
<dbReference type="GO" id="GO:0016020">
    <property type="term" value="C:membrane"/>
    <property type="evidence" value="ECO:0007669"/>
    <property type="project" value="TreeGrafter"/>
</dbReference>
<evidence type="ECO:0000259" key="2">
    <source>
        <dbReference type="Pfam" id="PF01757"/>
    </source>
</evidence>
<feature type="domain" description="Acyltransferase 3" evidence="2">
    <location>
        <begin position="21"/>
        <end position="363"/>
    </location>
</feature>
<keyword evidence="1" id="KW-0812">Transmembrane</keyword>
<feature type="transmembrane region" description="Helical" evidence="1">
    <location>
        <begin position="287"/>
        <end position="302"/>
    </location>
</feature>
<feature type="transmembrane region" description="Helical" evidence="1">
    <location>
        <begin position="162"/>
        <end position="182"/>
    </location>
</feature>
<evidence type="ECO:0000313" key="3">
    <source>
        <dbReference type="EMBL" id="CAB4928724.1"/>
    </source>
</evidence>
<accession>A0A6J7IEC6</accession>
<dbReference type="GO" id="GO:0009103">
    <property type="term" value="P:lipopolysaccharide biosynthetic process"/>
    <property type="evidence" value="ECO:0007669"/>
    <property type="project" value="TreeGrafter"/>
</dbReference>
<feature type="transmembrane region" description="Helical" evidence="1">
    <location>
        <begin position="314"/>
        <end position="334"/>
    </location>
</feature>
<feature type="transmembrane region" description="Helical" evidence="1">
    <location>
        <begin position="223"/>
        <end position="242"/>
    </location>
</feature>
<sequence length="391" mass="41721">MPIRLGAVSSPAQPAGARRSAALDGLRALAALTVFGFHAWLYTRSTVDASAARDASLGDQIAAELRIGLVLFFVLSGFLLFRPWVAARLGAGLAPRPATYAAHRIGRIVPAYWLAIVGSVALLWPLEGEPGVRLPLSEDLPLFFVFGQNFSRDTIMRLDPPMWTLAVEASFYLVLPLLGWVALRVARTRIGQSIVPISALALGVAFNVWLAQRAPSIMLGKSLLAMLPYFAIGMLAAVLVYGRTPGRRAAALLAIGGLALVLLDGWLHARAAPGTQLAHVLKSVRDLPAAVGCAAIVALATTRPPRVLAARPLAAAGLVSYGLYLWHVPVLLWLRAHGLLPQHTWGAVLVGLPVSLALAALSWRLVERPAIAWCRRTHLFGANRPATPPAT</sequence>
<feature type="transmembrane region" description="Helical" evidence="1">
    <location>
        <begin position="21"/>
        <end position="41"/>
    </location>
</feature>
<dbReference type="PANTHER" id="PTHR23028">
    <property type="entry name" value="ACETYLTRANSFERASE"/>
    <property type="match status" value="1"/>
</dbReference>
<proteinExistence type="predicted"/>
<feature type="transmembrane region" description="Helical" evidence="1">
    <location>
        <begin position="346"/>
        <end position="366"/>
    </location>
</feature>
<feature type="transmembrane region" description="Helical" evidence="1">
    <location>
        <begin position="249"/>
        <end position="267"/>
    </location>
</feature>
<evidence type="ECO:0000256" key="1">
    <source>
        <dbReference type="SAM" id="Phobius"/>
    </source>
</evidence>
<name>A0A6J7IEC6_9ZZZZ</name>
<dbReference type="AlphaFoldDB" id="A0A6J7IEC6"/>
<dbReference type="InterPro" id="IPR050879">
    <property type="entry name" value="Acyltransferase_3"/>
</dbReference>
<keyword evidence="1" id="KW-0472">Membrane</keyword>
<dbReference type="PANTHER" id="PTHR23028:SF53">
    <property type="entry name" value="ACYL_TRANSF_3 DOMAIN-CONTAINING PROTEIN"/>
    <property type="match status" value="1"/>
</dbReference>
<gene>
    <name evidence="3" type="ORF">UFOPK3674_01021</name>
</gene>
<feature type="transmembrane region" description="Helical" evidence="1">
    <location>
        <begin position="194"/>
        <end position="211"/>
    </location>
</feature>
<dbReference type="Pfam" id="PF01757">
    <property type="entry name" value="Acyl_transf_3"/>
    <property type="match status" value="1"/>
</dbReference>
<keyword evidence="1" id="KW-1133">Transmembrane helix</keyword>
<protein>
    <submittedName>
        <fullName evidence="3">Unannotated protein</fullName>
    </submittedName>
</protein>
<dbReference type="InterPro" id="IPR002656">
    <property type="entry name" value="Acyl_transf_3_dom"/>
</dbReference>